<dbReference type="AlphaFoldDB" id="A0A841GPX9"/>
<name>A0A841GPX9_9BACT</name>
<reference evidence="1 2" key="1">
    <citation type="submission" date="2020-08" db="EMBL/GenBank/DDBJ databases">
        <title>Genomic Encyclopedia of Type Strains, Phase IV (KMG-IV): sequencing the most valuable type-strain genomes for metagenomic binning, comparative biology and taxonomic classification.</title>
        <authorList>
            <person name="Goeker M."/>
        </authorList>
    </citation>
    <scope>NUCLEOTIDE SEQUENCE [LARGE SCALE GENOMIC DNA]</scope>
    <source>
        <strain evidence="1 2">DSM 13481</strain>
    </source>
</reference>
<organism evidence="1 2">
    <name type="scientific">Thermosipho japonicus</name>
    <dbReference type="NCBI Taxonomy" id="90323"/>
    <lineage>
        <taxon>Bacteria</taxon>
        <taxon>Thermotogati</taxon>
        <taxon>Thermotogota</taxon>
        <taxon>Thermotogae</taxon>
        <taxon>Thermotogales</taxon>
        <taxon>Fervidobacteriaceae</taxon>
        <taxon>Thermosipho</taxon>
    </lineage>
</organism>
<dbReference type="RefSeq" id="WP_184618399.1">
    <property type="nucleotide sequence ID" value="NZ_JACHEX010000001.1"/>
</dbReference>
<dbReference type="EMBL" id="JACHEX010000001">
    <property type="protein sequence ID" value="MBB6061619.1"/>
    <property type="molecule type" value="Genomic_DNA"/>
</dbReference>
<gene>
    <name evidence="1" type="ORF">HNP65_000041</name>
</gene>
<sequence length="89" mass="10657">MSEKDIKKSNSSENNYEMNWERYEKALSKVLQNFANRGYEKVTIEELWVETSLPKDLLLELIKERNIVFPEEIKEIKYKNDIIWSSNKG</sequence>
<evidence type="ECO:0000313" key="2">
    <source>
        <dbReference type="Proteomes" id="UP000555828"/>
    </source>
</evidence>
<dbReference type="Proteomes" id="UP000555828">
    <property type="component" value="Unassembled WGS sequence"/>
</dbReference>
<evidence type="ECO:0000313" key="1">
    <source>
        <dbReference type="EMBL" id="MBB6061619.1"/>
    </source>
</evidence>
<proteinExistence type="predicted"/>
<accession>A0A841GPX9</accession>
<keyword evidence="2" id="KW-1185">Reference proteome</keyword>
<comment type="caution">
    <text evidence="1">The sequence shown here is derived from an EMBL/GenBank/DDBJ whole genome shotgun (WGS) entry which is preliminary data.</text>
</comment>
<protein>
    <submittedName>
        <fullName evidence="1">Uncharacterized protein</fullName>
    </submittedName>
</protein>